<dbReference type="PANTHER" id="PTHR24543">
    <property type="entry name" value="MULTICOPPER OXIDASE-RELATED"/>
    <property type="match status" value="1"/>
</dbReference>
<dbReference type="InterPro" id="IPR008979">
    <property type="entry name" value="Galactose-bd-like_sf"/>
</dbReference>
<feature type="signal peptide" evidence="2">
    <location>
        <begin position="1"/>
        <end position="23"/>
    </location>
</feature>
<gene>
    <name evidence="6" type="primary">LOC111105264</name>
</gene>
<dbReference type="SUPFAM" id="SSF49785">
    <property type="entry name" value="Galactose-binding domain-like"/>
    <property type="match status" value="1"/>
</dbReference>
<dbReference type="CDD" id="cd11304">
    <property type="entry name" value="Cadherin_repeat"/>
    <property type="match status" value="1"/>
</dbReference>
<dbReference type="PROSITE" id="PS50022">
    <property type="entry name" value="FA58C_3"/>
    <property type="match status" value="1"/>
</dbReference>
<organism evidence="5 6">
    <name type="scientific">Crassostrea virginica</name>
    <name type="common">Eastern oyster</name>
    <dbReference type="NCBI Taxonomy" id="6565"/>
    <lineage>
        <taxon>Eukaryota</taxon>
        <taxon>Metazoa</taxon>
        <taxon>Spiralia</taxon>
        <taxon>Lophotrochozoa</taxon>
        <taxon>Mollusca</taxon>
        <taxon>Bivalvia</taxon>
        <taxon>Autobranchia</taxon>
        <taxon>Pteriomorphia</taxon>
        <taxon>Ostreida</taxon>
        <taxon>Ostreoidea</taxon>
        <taxon>Ostreidae</taxon>
        <taxon>Crassostrea</taxon>
    </lineage>
</organism>
<dbReference type="Gene3D" id="2.10.25.10">
    <property type="entry name" value="Laminin"/>
    <property type="match status" value="1"/>
</dbReference>
<proteinExistence type="predicted"/>
<reference evidence="6" key="1">
    <citation type="submission" date="2025-08" db="UniProtKB">
        <authorList>
            <consortium name="RefSeq"/>
        </authorList>
    </citation>
    <scope>IDENTIFICATION</scope>
    <source>
        <tissue evidence="6">Whole sample</tissue>
    </source>
</reference>
<dbReference type="InterPro" id="IPR000421">
    <property type="entry name" value="FA58C"/>
</dbReference>
<dbReference type="SUPFAM" id="SSF57196">
    <property type="entry name" value="EGF/Laminin"/>
    <property type="match status" value="1"/>
</dbReference>
<keyword evidence="1" id="KW-1015">Disulfide bond</keyword>
<sequence length="367" mass="40822">MLPCALITLSVWSVLDLTTFTEASTPFDALNIHRPHVDIIAEQNGNLTFWYGLLFNGNIRILPGVNETGSVYFDGEDLLYLIQLTVSLPPVWEDHSPFGYVGEFHSGDRVNIQLRALDPEGTKVTYQLIGGELPPGVKLDSGTGILKGLAPNTEDLFTFTIRALDSHVKYADHVFKMLIRGANKCDSNPCTHEGQCHEENGSYSCRCAHPYGGRTCDLDCRSNSLGVRIDRRWIPDAQMTAYKSNGNSFASAGRLSSSAWRGVDASSWLQVDLGNITRVYGTVMQYAGSRQYTSSYFLQYSTDGDNFHNYTVGGQLTKFSAGASTYTRPLPEPMDARFVRFIPLGWYSSSYGPYMRVDILGCHYYTL</sequence>
<dbReference type="Pfam" id="PF00754">
    <property type="entry name" value="F5_F8_type_C"/>
    <property type="match status" value="1"/>
</dbReference>
<keyword evidence="5" id="KW-1185">Reference proteome</keyword>
<dbReference type="InterPro" id="IPR013783">
    <property type="entry name" value="Ig-like_fold"/>
</dbReference>
<dbReference type="Gene3D" id="2.60.120.260">
    <property type="entry name" value="Galactose-binding domain-like"/>
    <property type="match status" value="1"/>
</dbReference>
<dbReference type="KEGG" id="cvn:111105264"/>
<dbReference type="CDD" id="cd00054">
    <property type="entry name" value="EGF_CA"/>
    <property type="match status" value="1"/>
</dbReference>
<keyword evidence="2" id="KW-0732">Signal</keyword>
<dbReference type="InterPro" id="IPR000742">
    <property type="entry name" value="EGF"/>
</dbReference>
<dbReference type="Pfam" id="PF05345">
    <property type="entry name" value="He_PIG"/>
    <property type="match status" value="1"/>
</dbReference>
<protein>
    <submittedName>
        <fullName evidence="6">Uncharacterized protein LOC111105264</fullName>
    </submittedName>
</protein>
<dbReference type="PROSITE" id="PS50026">
    <property type="entry name" value="EGF_3"/>
    <property type="match status" value="1"/>
</dbReference>
<accession>A0A8B8AXX9</accession>
<evidence type="ECO:0000259" key="3">
    <source>
        <dbReference type="PROSITE" id="PS50022"/>
    </source>
</evidence>
<evidence type="ECO:0000313" key="6">
    <source>
        <dbReference type="RefSeq" id="XP_022295154.1"/>
    </source>
</evidence>
<dbReference type="InterPro" id="IPR015919">
    <property type="entry name" value="Cadherin-like_sf"/>
</dbReference>
<dbReference type="SMART" id="SM00231">
    <property type="entry name" value="FA58C"/>
    <property type="match status" value="1"/>
</dbReference>
<dbReference type="Proteomes" id="UP000694844">
    <property type="component" value="Chromosome 7"/>
</dbReference>
<dbReference type="Pfam" id="PF00008">
    <property type="entry name" value="EGF"/>
    <property type="match status" value="1"/>
</dbReference>
<dbReference type="PROSITE" id="PS00022">
    <property type="entry name" value="EGF_1"/>
    <property type="match status" value="1"/>
</dbReference>
<comment type="caution">
    <text evidence="1">Lacks conserved residue(s) required for the propagation of feature annotation.</text>
</comment>
<dbReference type="PANTHER" id="PTHR24543:SF334">
    <property type="entry name" value="F5_8 TYPE C DOMAIN-CONTAINING PROTEIN"/>
    <property type="match status" value="1"/>
</dbReference>
<dbReference type="Gene3D" id="2.60.40.10">
    <property type="entry name" value="Immunoglobulins"/>
    <property type="match status" value="1"/>
</dbReference>
<name>A0A8B8AXX9_CRAVI</name>
<feature type="disulfide bond" evidence="1">
    <location>
        <begin position="207"/>
        <end position="216"/>
    </location>
</feature>
<dbReference type="OrthoDB" id="26719at2759"/>
<feature type="domain" description="EGF-like" evidence="4">
    <location>
        <begin position="181"/>
        <end position="217"/>
    </location>
</feature>
<dbReference type="GO" id="GO:0016020">
    <property type="term" value="C:membrane"/>
    <property type="evidence" value="ECO:0007669"/>
    <property type="project" value="InterPro"/>
</dbReference>
<evidence type="ECO:0000259" key="4">
    <source>
        <dbReference type="PROSITE" id="PS50026"/>
    </source>
</evidence>
<evidence type="ECO:0000256" key="1">
    <source>
        <dbReference type="PROSITE-ProRule" id="PRU00076"/>
    </source>
</evidence>
<evidence type="ECO:0000256" key="2">
    <source>
        <dbReference type="SAM" id="SignalP"/>
    </source>
</evidence>
<dbReference type="AlphaFoldDB" id="A0A8B8AXX9"/>
<feature type="chain" id="PRO_5034013927" evidence="2">
    <location>
        <begin position="24"/>
        <end position="367"/>
    </location>
</feature>
<dbReference type="RefSeq" id="XP_022295154.1">
    <property type="nucleotide sequence ID" value="XM_022439446.1"/>
</dbReference>
<keyword evidence="1" id="KW-0245">EGF-like domain</keyword>
<feature type="domain" description="F5/8 type C" evidence="3">
    <location>
        <begin position="220"/>
        <end position="362"/>
    </location>
</feature>
<evidence type="ECO:0000313" key="5">
    <source>
        <dbReference type="Proteomes" id="UP000694844"/>
    </source>
</evidence>
<dbReference type="GO" id="GO:0005509">
    <property type="term" value="F:calcium ion binding"/>
    <property type="evidence" value="ECO:0007669"/>
    <property type="project" value="InterPro"/>
</dbReference>
<dbReference type="GeneID" id="111105264"/>
<dbReference type="SUPFAM" id="SSF49313">
    <property type="entry name" value="Cadherin-like"/>
    <property type="match status" value="1"/>
</dbReference>